<reference evidence="7" key="2">
    <citation type="submission" date="2020-09" db="EMBL/GenBank/DDBJ databases">
        <authorList>
            <person name="Sun Q."/>
            <person name="Kim S."/>
        </authorList>
    </citation>
    <scope>NUCLEOTIDE SEQUENCE</scope>
    <source>
        <strain evidence="7">KCTC 23732</strain>
    </source>
</reference>
<dbReference type="CDD" id="cd02440">
    <property type="entry name" value="AdoMet_MTases"/>
    <property type="match status" value="1"/>
</dbReference>
<dbReference type="GO" id="GO:0009060">
    <property type="term" value="P:aerobic respiration"/>
    <property type="evidence" value="ECO:0007669"/>
    <property type="project" value="UniProtKB-UniRule"/>
</dbReference>
<dbReference type="HAMAP" id="MF_01813">
    <property type="entry name" value="MenG_UbiE_methyltr"/>
    <property type="match status" value="1"/>
</dbReference>
<evidence type="ECO:0000313" key="7">
    <source>
        <dbReference type="EMBL" id="GGW87245.1"/>
    </source>
</evidence>
<dbReference type="PANTHER" id="PTHR43591:SF24">
    <property type="entry name" value="2-METHOXY-6-POLYPRENYL-1,4-BENZOQUINOL METHYLASE, MITOCHONDRIAL"/>
    <property type="match status" value="1"/>
</dbReference>
<dbReference type="InterPro" id="IPR023576">
    <property type="entry name" value="UbiE/COQ5_MeTrFase_CS"/>
</dbReference>
<dbReference type="GO" id="GO:0008425">
    <property type="term" value="F:2-methoxy-6-polyprenyl-1,4-benzoquinol methyltransferase activity"/>
    <property type="evidence" value="ECO:0007669"/>
    <property type="project" value="UniProtKB-UniRule"/>
</dbReference>
<accession>A0A918JKX9</accession>
<keyword evidence="3 6" id="KW-0808">Transferase</keyword>
<dbReference type="Pfam" id="PF01209">
    <property type="entry name" value="Ubie_methyltran"/>
    <property type="match status" value="1"/>
</dbReference>
<organism evidence="7 8">
    <name type="scientific">Advenella faeciporci</name>
    <dbReference type="NCBI Taxonomy" id="797535"/>
    <lineage>
        <taxon>Bacteria</taxon>
        <taxon>Pseudomonadati</taxon>
        <taxon>Pseudomonadota</taxon>
        <taxon>Betaproteobacteria</taxon>
        <taxon>Burkholderiales</taxon>
        <taxon>Alcaligenaceae</taxon>
    </lineage>
</organism>
<sequence length="255" mass="28357">MKPDTNQESSENSTTHFGFKTVSESEKAGKVAEVFHSVASRYDVMNDLMSAGLHRVWKVFTIGRANVRCGMKVLDIAGGTGDLALAFGKKVGETGEVWHTDINSSMLSVGRDRLIDKGVVLPTAVCDAEYLPFPDNYFDCVTVAFGLRNMTHKDQALAEMFRVLKPGGKLLVLEFSRVYKPLEPAYDWYSFNILPWLGKKIASDEDSYRYLAESIRMHPDQETLAGMMRGVGFERVQYFNLTAGIAAVHEGIKLG</sequence>
<dbReference type="AlphaFoldDB" id="A0A918JKX9"/>
<comment type="caution">
    <text evidence="6">Lacks conserved residue(s) required for the propagation of feature annotation.</text>
</comment>
<dbReference type="GO" id="GO:0032259">
    <property type="term" value="P:methylation"/>
    <property type="evidence" value="ECO:0007669"/>
    <property type="project" value="UniProtKB-KW"/>
</dbReference>
<keyword evidence="7" id="KW-0830">Ubiquinone</keyword>
<keyword evidence="2 6" id="KW-0489">Methyltransferase</keyword>
<keyword evidence="1 6" id="KW-0474">Menaquinone biosynthesis</keyword>
<dbReference type="Gene3D" id="3.40.50.150">
    <property type="entry name" value="Vaccinia Virus protein VP39"/>
    <property type="match status" value="1"/>
</dbReference>
<dbReference type="InterPro" id="IPR029063">
    <property type="entry name" value="SAM-dependent_MTases_sf"/>
</dbReference>
<dbReference type="NCBIfam" id="TIGR01934">
    <property type="entry name" value="MenG_MenH_UbiE"/>
    <property type="match status" value="1"/>
</dbReference>
<name>A0A918JKX9_9BURK</name>
<feature type="binding site" evidence="6">
    <location>
        <position position="80"/>
    </location>
    <ligand>
        <name>S-adenosyl-L-methionine</name>
        <dbReference type="ChEBI" id="CHEBI:59789"/>
    </ligand>
</feature>
<comment type="similarity">
    <text evidence="6">Belongs to the class I-like SAM-binding methyltransferase superfamily. MenG/UbiE family.</text>
</comment>
<dbReference type="EC" id="2.1.1.163" evidence="6"/>
<keyword evidence="5 6" id="KW-0949">S-adenosyl-L-methionine</keyword>
<evidence type="ECO:0000256" key="2">
    <source>
        <dbReference type="ARBA" id="ARBA00022603"/>
    </source>
</evidence>
<dbReference type="PROSITE" id="PS01184">
    <property type="entry name" value="UBIE_2"/>
    <property type="match status" value="1"/>
</dbReference>
<evidence type="ECO:0000256" key="5">
    <source>
        <dbReference type="ARBA" id="ARBA00022691"/>
    </source>
</evidence>
<protein>
    <recommendedName>
        <fullName evidence="6">Ubiquinone/menaquinone biosynthesis C-methyltransferase UbiE</fullName>
        <ecNumber evidence="6">2.1.1.163</ecNumber>
        <ecNumber evidence="6">2.1.1.201</ecNumber>
    </recommendedName>
    <alternativeName>
        <fullName evidence="6">2-methoxy-6-polyprenyl-1,4-benzoquinol methylase</fullName>
    </alternativeName>
    <alternativeName>
        <fullName evidence="6">Demethylmenaquinone methyltransferase</fullName>
    </alternativeName>
</protein>
<dbReference type="RefSeq" id="WP_189385015.1">
    <property type="nucleotide sequence ID" value="NZ_BAABFY010000014.1"/>
</dbReference>
<dbReference type="InterPro" id="IPR004033">
    <property type="entry name" value="UbiE/COQ5_MeTrFase"/>
</dbReference>
<dbReference type="PROSITE" id="PS51608">
    <property type="entry name" value="SAM_MT_UBIE"/>
    <property type="match status" value="1"/>
</dbReference>
<feature type="binding site" evidence="6">
    <location>
        <begin position="127"/>
        <end position="128"/>
    </location>
    <ligand>
        <name>S-adenosyl-L-methionine</name>
        <dbReference type="ChEBI" id="CHEBI:59789"/>
    </ligand>
</feature>
<evidence type="ECO:0000256" key="6">
    <source>
        <dbReference type="HAMAP-Rule" id="MF_01813"/>
    </source>
</evidence>
<keyword evidence="8" id="KW-1185">Reference proteome</keyword>
<comment type="pathway">
    <text evidence="6">Quinol/quinone metabolism; menaquinone biosynthesis; menaquinol from 1,4-dihydroxy-2-naphthoate: step 2/2.</text>
</comment>
<dbReference type="PANTHER" id="PTHR43591">
    <property type="entry name" value="METHYLTRANSFERASE"/>
    <property type="match status" value="1"/>
</dbReference>
<reference evidence="7" key="1">
    <citation type="journal article" date="2014" name="Int. J. Syst. Evol. Microbiol.">
        <title>Complete genome sequence of Corynebacterium casei LMG S-19264T (=DSM 44701T), isolated from a smear-ripened cheese.</title>
        <authorList>
            <consortium name="US DOE Joint Genome Institute (JGI-PGF)"/>
            <person name="Walter F."/>
            <person name="Albersmeier A."/>
            <person name="Kalinowski J."/>
            <person name="Ruckert C."/>
        </authorList>
    </citation>
    <scope>NUCLEOTIDE SEQUENCE</scope>
    <source>
        <strain evidence="7">KCTC 23732</strain>
    </source>
</reference>
<comment type="catalytic activity">
    <reaction evidence="6">
        <text>a 2-methoxy-6-(all-trans-polyprenyl)benzene-1,4-diol + S-adenosyl-L-methionine = a 5-methoxy-2-methyl-3-(all-trans-polyprenyl)benzene-1,4-diol + S-adenosyl-L-homocysteine + H(+)</text>
        <dbReference type="Rhea" id="RHEA:28286"/>
        <dbReference type="Rhea" id="RHEA-COMP:10858"/>
        <dbReference type="Rhea" id="RHEA-COMP:10859"/>
        <dbReference type="ChEBI" id="CHEBI:15378"/>
        <dbReference type="ChEBI" id="CHEBI:57856"/>
        <dbReference type="ChEBI" id="CHEBI:59789"/>
        <dbReference type="ChEBI" id="CHEBI:84166"/>
        <dbReference type="ChEBI" id="CHEBI:84167"/>
        <dbReference type="EC" id="2.1.1.201"/>
    </reaction>
</comment>
<comment type="pathway">
    <text evidence="6">Cofactor biosynthesis; ubiquinone biosynthesis.</text>
</comment>
<gene>
    <name evidence="6 7" type="primary">ubiE</name>
    <name evidence="7" type="ORF">GCM10011450_16470</name>
</gene>
<comment type="caution">
    <text evidence="7">The sequence shown here is derived from an EMBL/GenBank/DDBJ whole genome shotgun (WGS) entry which is preliminary data.</text>
</comment>
<feature type="binding site" evidence="6">
    <location>
        <position position="101"/>
    </location>
    <ligand>
        <name>S-adenosyl-L-methionine</name>
        <dbReference type="ChEBI" id="CHEBI:59789"/>
    </ligand>
</feature>
<evidence type="ECO:0000256" key="3">
    <source>
        <dbReference type="ARBA" id="ARBA00022679"/>
    </source>
</evidence>
<proteinExistence type="inferred from homology"/>
<evidence type="ECO:0000256" key="1">
    <source>
        <dbReference type="ARBA" id="ARBA00022428"/>
    </source>
</evidence>
<keyword evidence="4 6" id="KW-0831">Ubiquinone biosynthesis</keyword>
<dbReference type="GO" id="GO:0043770">
    <property type="term" value="F:demethylmenaquinone methyltransferase activity"/>
    <property type="evidence" value="ECO:0007669"/>
    <property type="project" value="UniProtKB-UniRule"/>
</dbReference>
<dbReference type="GO" id="GO:0009234">
    <property type="term" value="P:menaquinone biosynthetic process"/>
    <property type="evidence" value="ECO:0007669"/>
    <property type="project" value="UniProtKB-UniRule"/>
</dbReference>
<dbReference type="Proteomes" id="UP000608345">
    <property type="component" value="Unassembled WGS sequence"/>
</dbReference>
<dbReference type="SUPFAM" id="SSF53335">
    <property type="entry name" value="S-adenosyl-L-methionine-dependent methyltransferases"/>
    <property type="match status" value="1"/>
</dbReference>
<comment type="function">
    <text evidence="6">Methyltransferase required for the conversion of demethylmenaquinol (DMKH2) to menaquinol (MKH2) and the conversion of 2-polyprenyl-6-methoxy-1,4-benzoquinol (DDMQH2) to 2-polyprenyl-3-methyl-6-methoxy-1,4-benzoquinol (DMQH2).</text>
</comment>
<dbReference type="EMBL" id="BMYS01000010">
    <property type="protein sequence ID" value="GGW87245.1"/>
    <property type="molecule type" value="Genomic_DNA"/>
</dbReference>
<dbReference type="PROSITE" id="PS01183">
    <property type="entry name" value="UBIE_1"/>
    <property type="match status" value="1"/>
</dbReference>
<evidence type="ECO:0000313" key="8">
    <source>
        <dbReference type="Proteomes" id="UP000608345"/>
    </source>
</evidence>
<dbReference type="NCBIfam" id="NF001240">
    <property type="entry name" value="PRK00216.1-1"/>
    <property type="match status" value="1"/>
</dbReference>
<dbReference type="EC" id="2.1.1.201" evidence="6"/>
<comment type="catalytic activity">
    <reaction evidence="6">
        <text>a 2-demethylmenaquinol + S-adenosyl-L-methionine = a menaquinol + S-adenosyl-L-homocysteine + H(+)</text>
        <dbReference type="Rhea" id="RHEA:42640"/>
        <dbReference type="Rhea" id="RHEA-COMP:9539"/>
        <dbReference type="Rhea" id="RHEA-COMP:9563"/>
        <dbReference type="ChEBI" id="CHEBI:15378"/>
        <dbReference type="ChEBI" id="CHEBI:18151"/>
        <dbReference type="ChEBI" id="CHEBI:55437"/>
        <dbReference type="ChEBI" id="CHEBI:57856"/>
        <dbReference type="ChEBI" id="CHEBI:59789"/>
        <dbReference type="EC" id="2.1.1.163"/>
    </reaction>
</comment>
<evidence type="ECO:0000256" key="4">
    <source>
        <dbReference type="ARBA" id="ARBA00022688"/>
    </source>
</evidence>